<proteinExistence type="predicted"/>
<gene>
    <name evidence="2" type="ORF">RMN56_31030</name>
</gene>
<dbReference type="EMBL" id="CP134876">
    <property type="protein sequence ID" value="WNM39492.1"/>
    <property type="molecule type" value="Genomic_DNA"/>
</dbReference>
<organism evidence="2 3">
    <name type="scientific">Micromonospora halotolerans</name>
    <dbReference type="NCBI Taxonomy" id="709879"/>
    <lineage>
        <taxon>Bacteria</taxon>
        <taxon>Bacillati</taxon>
        <taxon>Actinomycetota</taxon>
        <taxon>Actinomycetes</taxon>
        <taxon>Micromonosporales</taxon>
        <taxon>Micromonosporaceae</taxon>
        <taxon>Micromonospora</taxon>
    </lineage>
</organism>
<protein>
    <submittedName>
        <fullName evidence="2">Uncharacterized protein</fullName>
    </submittedName>
</protein>
<keyword evidence="3" id="KW-1185">Reference proteome</keyword>
<sequence length="71" mass="7888">MVESVTVGVPPDGFRENADNTANGFPAPVSLFVKHDLMFATRIDTAELANGRHDYALTQTMNEMFPRESRC</sequence>
<evidence type="ECO:0000313" key="2">
    <source>
        <dbReference type="EMBL" id="WNM39492.1"/>
    </source>
</evidence>
<evidence type="ECO:0000256" key="1">
    <source>
        <dbReference type="SAM" id="MobiDB-lite"/>
    </source>
</evidence>
<feature type="region of interest" description="Disordered" evidence="1">
    <location>
        <begin position="1"/>
        <end position="21"/>
    </location>
</feature>
<evidence type="ECO:0000313" key="3">
    <source>
        <dbReference type="Proteomes" id="UP001303001"/>
    </source>
</evidence>
<dbReference type="RefSeq" id="WP_313721428.1">
    <property type="nucleotide sequence ID" value="NZ_CP134876.1"/>
</dbReference>
<name>A0ABY9ZX59_9ACTN</name>
<reference evidence="2 3" key="1">
    <citation type="submission" date="2023-09" db="EMBL/GenBank/DDBJ databases">
        <title>Micromonospora halotolerans DSM 45598 genome sequence.</title>
        <authorList>
            <person name="Mo P."/>
        </authorList>
    </citation>
    <scope>NUCLEOTIDE SEQUENCE [LARGE SCALE GENOMIC DNA]</scope>
    <source>
        <strain evidence="2 3">DSM 45598</strain>
    </source>
</reference>
<accession>A0ABY9ZX59</accession>
<dbReference type="Proteomes" id="UP001303001">
    <property type="component" value="Chromosome"/>
</dbReference>